<protein>
    <submittedName>
        <fullName evidence="1">Uncharacterized protein</fullName>
    </submittedName>
</protein>
<organism evidence="1 2">
    <name type="scientific">Melastoma candidum</name>
    <dbReference type="NCBI Taxonomy" id="119954"/>
    <lineage>
        <taxon>Eukaryota</taxon>
        <taxon>Viridiplantae</taxon>
        <taxon>Streptophyta</taxon>
        <taxon>Embryophyta</taxon>
        <taxon>Tracheophyta</taxon>
        <taxon>Spermatophyta</taxon>
        <taxon>Magnoliopsida</taxon>
        <taxon>eudicotyledons</taxon>
        <taxon>Gunneridae</taxon>
        <taxon>Pentapetalae</taxon>
        <taxon>rosids</taxon>
        <taxon>malvids</taxon>
        <taxon>Myrtales</taxon>
        <taxon>Melastomataceae</taxon>
        <taxon>Melastomatoideae</taxon>
        <taxon>Melastomateae</taxon>
        <taxon>Melastoma</taxon>
    </lineage>
</organism>
<dbReference type="Proteomes" id="UP001057402">
    <property type="component" value="Chromosome 7"/>
</dbReference>
<gene>
    <name evidence="1" type="ORF">MLD38_025084</name>
</gene>
<comment type="caution">
    <text evidence="1">The sequence shown here is derived from an EMBL/GenBank/DDBJ whole genome shotgun (WGS) entry which is preliminary data.</text>
</comment>
<accession>A0ACB9NU99</accession>
<reference evidence="2" key="1">
    <citation type="journal article" date="2023" name="Front. Plant Sci.">
        <title>Chromosomal-level genome assembly of Melastoma candidum provides insights into trichome evolution.</title>
        <authorList>
            <person name="Zhong Y."/>
            <person name="Wu W."/>
            <person name="Sun C."/>
            <person name="Zou P."/>
            <person name="Liu Y."/>
            <person name="Dai S."/>
            <person name="Zhou R."/>
        </authorList>
    </citation>
    <scope>NUCLEOTIDE SEQUENCE [LARGE SCALE GENOMIC DNA]</scope>
</reference>
<name>A0ACB9NU99_9MYRT</name>
<sequence>MILVFTTYSVGALAAIHIGKLSAGTMPFLRSTMFLLAIFLGIACLVARGEHDETLINKICNGEENGFGNYQDNKEAALLDLVQKTPGFGGYDYNHVEGQNDAVCYVHASCNPSIPREDCRFCLVSITNEIDMECRMNIGARIEYKDCRVRFEKYNFFGTT</sequence>
<evidence type="ECO:0000313" key="1">
    <source>
        <dbReference type="EMBL" id="KAI4340225.1"/>
    </source>
</evidence>
<proteinExistence type="predicted"/>
<dbReference type="EMBL" id="CM042886">
    <property type="protein sequence ID" value="KAI4340225.1"/>
    <property type="molecule type" value="Genomic_DNA"/>
</dbReference>
<evidence type="ECO:0000313" key="2">
    <source>
        <dbReference type="Proteomes" id="UP001057402"/>
    </source>
</evidence>
<keyword evidence="2" id="KW-1185">Reference proteome</keyword>